<feature type="transmembrane region" description="Helical" evidence="5">
    <location>
        <begin position="99"/>
        <end position="118"/>
    </location>
</feature>
<evidence type="ECO:0000256" key="5">
    <source>
        <dbReference type="SAM" id="Phobius"/>
    </source>
</evidence>
<evidence type="ECO:0000256" key="1">
    <source>
        <dbReference type="ARBA" id="ARBA00004141"/>
    </source>
</evidence>
<evidence type="ECO:0000256" key="2">
    <source>
        <dbReference type="ARBA" id="ARBA00022692"/>
    </source>
</evidence>
<evidence type="ECO:0000256" key="4">
    <source>
        <dbReference type="ARBA" id="ARBA00023136"/>
    </source>
</evidence>
<dbReference type="STRING" id="200991.AUC31_15730"/>
<feature type="transmembrane region" description="Helical" evidence="5">
    <location>
        <begin position="44"/>
        <end position="63"/>
    </location>
</feature>
<proteinExistence type="predicted"/>
<dbReference type="Proteomes" id="UP000067683">
    <property type="component" value="Chromosome"/>
</dbReference>
<keyword evidence="7" id="KW-1185">Reference proteome</keyword>
<dbReference type="OrthoDB" id="2657448at2"/>
<evidence type="ECO:0000256" key="3">
    <source>
        <dbReference type="ARBA" id="ARBA00022989"/>
    </source>
</evidence>
<dbReference type="Pfam" id="PF09685">
    <property type="entry name" value="MamF_MmsF"/>
    <property type="match status" value="1"/>
</dbReference>
<evidence type="ECO:0008006" key="8">
    <source>
        <dbReference type="Google" id="ProtNLM"/>
    </source>
</evidence>
<dbReference type="RefSeq" id="WP_068347039.1">
    <property type="nucleotide sequence ID" value="NZ_CP013659.2"/>
</dbReference>
<keyword evidence="2 5" id="KW-0812">Transmembrane</keyword>
<feature type="transmembrane region" description="Helical" evidence="5">
    <location>
        <begin position="75"/>
        <end position="93"/>
    </location>
</feature>
<dbReference type="AlphaFoldDB" id="A0A0U2YW62"/>
<evidence type="ECO:0000313" key="7">
    <source>
        <dbReference type="Proteomes" id="UP000067683"/>
    </source>
</evidence>
<dbReference type="PANTHER" id="PTHR36460">
    <property type="entry name" value="UPF0132 DOMAIN PROTEIN (AFU_ORTHOLOGUE AFUA_3G10255)"/>
    <property type="match status" value="1"/>
</dbReference>
<accession>A0A0U2YW62</accession>
<keyword evidence="4 5" id="KW-0472">Membrane</keyword>
<dbReference type="InterPro" id="IPR019109">
    <property type="entry name" value="MamF_MmsF"/>
</dbReference>
<gene>
    <name evidence="6" type="ORF">AUC31_15730</name>
</gene>
<dbReference type="EMBL" id="CP013659">
    <property type="protein sequence ID" value="ALS77117.2"/>
    <property type="molecule type" value="Genomic_DNA"/>
</dbReference>
<sequence>MIENKIKMTNEPPVSFEQQTVFKQSREAPSTQPSITGLGLSENVAGSLAYLLGFFSGFILLMVERENRFVRYHAFQSVYVSILFFTLFTAAGMMPMTGWVAEVLLMPIGLVLWIILMLNAHNGKALRLWIIGRFAEKQLH</sequence>
<protein>
    <recommendedName>
        <fullName evidence="8">Chloroplast import component protein (Tic20)</fullName>
    </recommendedName>
</protein>
<dbReference type="PANTHER" id="PTHR36460:SF1">
    <property type="entry name" value="UPF0132 DOMAIN PROTEIN (AFU_ORTHOLOGUE AFUA_3G10255)"/>
    <property type="match status" value="1"/>
</dbReference>
<dbReference type="GO" id="GO:0016020">
    <property type="term" value="C:membrane"/>
    <property type="evidence" value="ECO:0007669"/>
    <property type="project" value="UniProtKB-SubCell"/>
</dbReference>
<reference evidence="6" key="1">
    <citation type="submission" date="2016-01" db="EMBL/GenBank/DDBJ databases">
        <title>Complete genome of Planococcus rifietoensis type strain M8.</title>
        <authorList>
            <person name="See-Too W.S."/>
        </authorList>
    </citation>
    <scope>NUCLEOTIDE SEQUENCE [LARGE SCALE GENOMIC DNA]</scope>
    <source>
        <strain evidence="6">M8</strain>
    </source>
</reference>
<dbReference type="KEGG" id="prt:AUC31_15730"/>
<evidence type="ECO:0000313" key="6">
    <source>
        <dbReference type="EMBL" id="ALS77117.2"/>
    </source>
</evidence>
<comment type="subcellular location">
    <subcellularLocation>
        <location evidence="1">Membrane</location>
        <topology evidence="1">Multi-pass membrane protein</topology>
    </subcellularLocation>
</comment>
<organism evidence="6 7">
    <name type="scientific">Planococcus rifietoensis</name>
    <dbReference type="NCBI Taxonomy" id="200991"/>
    <lineage>
        <taxon>Bacteria</taxon>
        <taxon>Bacillati</taxon>
        <taxon>Bacillota</taxon>
        <taxon>Bacilli</taxon>
        <taxon>Bacillales</taxon>
        <taxon>Caryophanaceae</taxon>
        <taxon>Planococcus</taxon>
    </lineage>
</organism>
<keyword evidence="3 5" id="KW-1133">Transmembrane helix</keyword>
<name>A0A0U2YW62_9BACL</name>